<dbReference type="STRING" id="71717.A0A4Y7TBZ0"/>
<protein>
    <recommendedName>
        <fullName evidence="1">CHAT domain-containing protein</fullName>
    </recommendedName>
</protein>
<name>A0A4Y7TBZ0_COPMI</name>
<dbReference type="EMBL" id="QPFP01000020">
    <property type="protein sequence ID" value="TEB31082.1"/>
    <property type="molecule type" value="Genomic_DNA"/>
</dbReference>
<proteinExistence type="predicted"/>
<dbReference type="PANTHER" id="PTHR19959">
    <property type="entry name" value="KINESIN LIGHT CHAIN"/>
    <property type="match status" value="1"/>
</dbReference>
<dbReference type="Gene3D" id="1.25.40.10">
    <property type="entry name" value="Tetratricopeptide repeat domain"/>
    <property type="match status" value="2"/>
</dbReference>
<dbReference type="SUPFAM" id="SSF81901">
    <property type="entry name" value="HCP-like"/>
    <property type="match status" value="1"/>
</dbReference>
<dbReference type="PANTHER" id="PTHR19959:SF119">
    <property type="entry name" value="FUNGAL LIPASE-LIKE DOMAIN-CONTAINING PROTEIN"/>
    <property type="match status" value="1"/>
</dbReference>
<organism evidence="2 3">
    <name type="scientific">Coprinellus micaceus</name>
    <name type="common">Glistening ink-cap mushroom</name>
    <name type="synonym">Coprinus micaceus</name>
    <dbReference type="NCBI Taxonomy" id="71717"/>
    <lineage>
        <taxon>Eukaryota</taxon>
        <taxon>Fungi</taxon>
        <taxon>Dikarya</taxon>
        <taxon>Basidiomycota</taxon>
        <taxon>Agaricomycotina</taxon>
        <taxon>Agaricomycetes</taxon>
        <taxon>Agaricomycetidae</taxon>
        <taxon>Agaricales</taxon>
        <taxon>Agaricineae</taxon>
        <taxon>Psathyrellaceae</taxon>
        <taxon>Coprinellus</taxon>
    </lineage>
</organism>
<feature type="non-terminal residue" evidence="2">
    <location>
        <position position="1"/>
    </location>
</feature>
<evidence type="ECO:0000313" key="2">
    <source>
        <dbReference type="EMBL" id="TEB31082.1"/>
    </source>
</evidence>
<dbReference type="InterPro" id="IPR011990">
    <property type="entry name" value="TPR-like_helical_dom_sf"/>
</dbReference>
<dbReference type="AlphaFoldDB" id="A0A4Y7TBZ0"/>
<gene>
    <name evidence="2" type="ORF">FA13DRAFT_1852280</name>
</gene>
<sequence length="1068" mass="117996">IDSGSIRTQLDCWETLYNRFEQAGDLNDISEAISILREVVERTPEWDVNLAKRLNNLGNSFAHRFGHTGNLSDLAEAISLQTRAVDLTPEGHDDLPSRLNNLGESYLRQFERTGNLGDVAAISLQTRAVDPTPEGHADLPSRLMNLGNSYLRQFGRTGNLGDVAESISLQTRAVGLTPKGHIALPSMLASLGGSYRCQFERTGDLEALVESISLQTHAVDLTPDGHADLPTMLTNLGASYLRRFERIGNLEDVAKSISLQTRAISLAPKGHPHIPNMLMNLGTFFLCNFERTLGGNLGDVAESISLQTRAIRLTPEGHADLPGMLMNLGRSFLCRFERTGNLKDVAESLSLKARAVRLTPEGHIHLPGMLMSLGGSFLCRFQRTQNILDVEEAISLQSRAVALTPAGHAHRPVMLSNLGACFMSRFKLIHDYSDLSRAISAQTQSVDLIPYSHVGLPMLLNNLANSLTCRFEHSGYLGDVTEAIKVQTRVVGLAPDGHASLPGCPQDRLCGATWWARLCHRRPGSLEVINAFETALHLLTLVAGLGETVQHQYAKIEEYGELPAEAAAAAIRLGAHRKALEWLEQGRCLVWGQQSRLRIPLDELRTHNEVLANRVMEVSRLLEGLGSSRQHSSTDRSLAGKAMLEDEALRHLQLASEWERLLEHVRETAGFENFLRPLRCAALVQHLPRTGPVIVLNIHELCCDAIILGAGLELHRIPLPSFTLAKANQHRRTLAVKLYHWDQSLRQVEHGRGRAAGRYRDKARDFLSVHSILKSLWDEVVKPILNVLGFPKGDSNRIHLLPRIWWCPTGLLSFLPLHAAGIYRGEGVENVSDYAVSSYTPTVTALTQRVKSDFPVDEQVSGLFLACQPEVPDLCAIHGTKEEVRDVHREATALGVRSLSLEGGAVTPEKCLEYMEEYSSIHLACHGGQDISDPLQSRFLFHNGSLTLNSIMQKNLPNADLAYLSACRTSAGEVTLANEVVHLAAGMLAAGYRRVVSTMWEIGDGHASQVARDFYQYLWKHRPEGSGSRFDGSLSAYALQHAAQELRDRLDNTDSSLLTWMPFVHYGY</sequence>
<keyword evidence="3" id="KW-1185">Reference proteome</keyword>
<dbReference type="InterPro" id="IPR024983">
    <property type="entry name" value="CHAT_dom"/>
</dbReference>
<reference evidence="2 3" key="1">
    <citation type="journal article" date="2019" name="Nat. Ecol. Evol.">
        <title>Megaphylogeny resolves global patterns of mushroom evolution.</title>
        <authorList>
            <person name="Varga T."/>
            <person name="Krizsan K."/>
            <person name="Foldi C."/>
            <person name="Dima B."/>
            <person name="Sanchez-Garcia M."/>
            <person name="Sanchez-Ramirez S."/>
            <person name="Szollosi G.J."/>
            <person name="Szarkandi J.G."/>
            <person name="Papp V."/>
            <person name="Albert L."/>
            <person name="Andreopoulos W."/>
            <person name="Angelini C."/>
            <person name="Antonin V."/>
            <person name="Barry K.W."/>
            <person name="Bougher N.L."/>
            <person name="Buchanan P."/>
            <person name="Buyck B."/>
            <person name="Bense V."/>
            <person name="Catcheside P."/>
            <person name="Chovatia M."/>
            <person name="Cooper J."/>
            <person name="Damon W."/>
            <person name="Desjardin D."/>
            <person name="Finy P."/>
            <person name="Geml J."/>
            <person name="Haridas S."/>
            <person name="Hughes K."/>
            <person name="Justo A."/>
            <person name="Karasinski D."/>
            <person name="Kautmanova I."/>
            <person name="Kiss B."/>
            <person name="Kocsube S."/>
            <person name="Kotiranta H."/>
            <person name="LaButti K.M."/>
            <person name="Lechner B.E."/>
            <person name="Liimatainen K."/>
            <person name="Lipzen A."/>
            <person name="Lukacs Z."/>
            <person name="Mihaltcheva S."/>
            <person name="Morgado L.N."/>
            <person name="Niskanen T."/>
            <person name="Noordeloos M.E."/>
            <person name="Ohm R.A."/>
            <person name="Ortiz-Santana B."/>
            <person name="Ovrebo C."/>
            <person name="Racz N."/>
            <person name="Riley R."/>
            <person name="Savchenko A."/>
            <person name="Shiryaev A."/>
            <person name="Soop K."/>
            <person name="Spirin V."/>
            <person name="Szebenyi C."/>
            <person name="Tomsovsky M."/>
            <person name="Tulloss R.E."/>
            <person name="Uehling J."/>
            <person name="Grigoriev I.V."/>
            <person name="Vagvolgyi C."/>
            <person name="Papp T."/>
            <person name="Martin F.M."/>
            <person name="Miettinen O."/>
            <person name="Hibbett D.S."/>
            <person name="Nagy L.G."/>
        </authorList>
    </citation>
    <scope>NUCLEOTIDE SEQUENCE [LARGE SCALE GENOMIC DNA]</scope>
    <source>
        <strain evidence="2 3">FP101781</strain>
    </source>
</reference>
<accession>A0A4Y7TBZ0</accession>
<feature type="domain" description="CHAT" evidence="1">
    <location>
        <begin position="773"/>
        <end position="1067"/>
    </location>
</feature>
<evidence type="ECO:0000313" key="3">
    <source>
        <dbReference type="Proteomes" id="UP000298030"/>
    </source>
</evidence>
<evidence type="ECO:0000259" key="1">
    <source>
        <dbReference type="Pfam" id="PF12770"/>
    </source>
</evidence>
<dbReference type="Proteomes" id="UP000298030">
    <property type="component" value="Unassembled WGS sequence"/>
</dbReference>
<dbReference type="Pfam" id="PF12770">
    <property type="entry name" value="CHAT"/>
    <property type="match status" value="1"/>
</dbReference>
<comment type="caution">
    <text evidence="2">The sequence shown here is derived from an EMBL/GenBank/DDBJ whole genome shotgun (WGS) entry which is preliminary data.</text>
</comment>
<dbReference type="OrthoDB" id="9991317at2759"/>